<dbReference type="RefSeq" id="XP_056582530.1">
    <property type="nucleotide sequence ID" value="XM_056718395.1"/>
</dbReference>
<dbReference type="EMBL" id="JAPZBT010000001">
    <property type="protein sequence ID" value="KAJ5382754.1"/>
    <property type="molecule type" value="Genomic_DNA"/>
</dbReference>
<protein>
    <submittedName>
        <fullName evidence="2">Uncharacterized protein</fullName>
    </submittedName>
</protein>
<name>A0A9W9SS11_9EURO</name>
<evidence type="ECO:0000256" key="1">
    <source>
        <dbReference type="SAM" id="MobiDB-lite"/>
    </source>
</evidence>
<dbReference type="Proteomes" id="UP001147752">
    <property type="component" value="Unassembled WGS sequence"/>
</dbReference>
<organism evidence="2 3">
    <name type="scientific">Penicillium concentricum</name>
    <dbReference type="NCBI Taxonomy" id="293559"/>
    <lineage>
        <taxon>Eukaryota</taxon>
        <taxon>Fungi</taxon>
        <taxon>Dikarya</taxon>
        <taxon>Ascomycota</taxon>
        <taxon>Pezizomycotina</taxon>
        <taxon>Eurotiomycetes</taxon>
        <taxon>Eurotiomycetidae</taxon>
        <taxon>Eurotiales</taxon>
        <taxon>Aspergillaceae</taxon>
        <taxon>Penicillium</taxon>
    </lineage>
</organism>
<evidence type="ECO:0000313" key="2">
    <source>
        <dbReference type="EMBL" id="KAJ5382754.1"/>
    </source>
</evidence>
<feature type="region of interest" description="Disordered" evidence="1">
    <location>
        <begin position="1"/>
        <end position="23"/>
    </location>
</feature>
<dbReference type="GeneID" id="81457578"/>
<accession>A0A9W9SS11</accession>
<proteinExistence type="predicted"/>
<dbReference type="AlphaFoldDB" id="A0A9W9SS11"/>
<sequence>MTQGKTPDGSRAESHLGIPRLVGGQGENELVQSEILYKPEATVHGILTAHLGNGFSAPVLYQVPGTGDSNLGRV</sequence>
<comment type="caution">
    <text evidence="2">The sequence shown here is derived from an EMBL/GenBank/DDBJ whole genome shotgun (WGS) entry which is preliminary data.</text>
</comment>
<gene>
    <name evidence="2" type="ORF">N7517_000665</name>
</gene>
<keyword evidence="3" id="KW-1185">Reference proteome</keyword>
<reference evidence="2" key="2">
    <citation type="journal article" date="2023" name="IMA Fungus">
        <title>Comparative genomic study of the Penicillium genus elucidates a diverse pangenome and 15 lateral gene transfer events.</title>
        <authorList>
            <person name="Petersen C."/>
            <person name="Sorensen T."/>
            <person name="Nielsen M.R."/>
            <person name="Sondergaard T.E."/>
            <person name="Sorensen J.L."/>
            <person name="Fitzpatrick D.A."/>
            <person name="Frisvad J.C."/>
            <person name="Nielsen K.L."/>
        </authorList>
    </citation>
    <scope>NUCLEOTIDE SEQUENCE</scope>
    <source>
        <strain evidence="2">IBT 3081</strain>
    </source>
</reference>
<reference evidence="2" key="1">
    <citation type="submission" date="2022-12" db="EMBL/GenBank/DDBJ databases">
        <authorList>
            <person name="Petersen C."/>
        </authorList>
    </citation>
    <scope>NUCLEOTIDE SEQUENCE</scope>
    <source>
        <strain evidence="2">IBT 3081</strain>
    </source>
</reference>
<evidence type="ECO:0000313" key="3">
    <source>
        <dbReference type="Proteomes" id="UP001147752"/>
    </source>
</evidence>